<dbReference type="HOGENOM" id="CLU_1081234_0_0_10"/>
<protein>
    <recommendedName>
        <fullName evidence="2">DUF4099 domain-containing protein</fullName>
    </recommendedName>
</protein>
<dbReference type="AlphaFoldDB" id="G1WAD9"/>
<evidence type="ECO:0000259" key="2">
    <source>
        <dbReference type="Pfam" id="PF13351"/>
    </source>
</evidence>
<feature type="compositionally biased region" description="Polar residues" evidence="1">
    <location>
        <begin position="241"/>
        <end position="257"/>
    </location>
</feature>
<dbReference type="Proteomes" id="UP000005141">
    <property type="component" value="Unassembled WGS sequence"/>
</dbReference>
<reference evidence="3 4" key="1">
    <citation type="submission" date="2011-07" db="EMBL/GenBank/DDBJ databases">
        <title>The Genome Sequence of Prevotella oulorum F0390.</title>
        <authorList>
            <consortium name="The Broad Institute Genome Sequencing Platform"/>
            <consortium name="The Broad Institute Genome Sequencing Center for Infectious Disease"/>
            <person name="Earl A."/>
            <person name="Ward D."/>
            <person name="Feldgarden M."/>
            <person name="Gevers D."/>
            <person name="Izard J."/>
            <person name="Ganesan A."/>
            <person name="Baranova O.V."/>
            <person name="Blanton J.M."/>
            <person name="Tanner A.C."/>
            <person name="Dewhirst F.E."/>
            <person name="Young S.K."/>
            <person name="Zeng Q."/>
            <person name="Gargeya S."/>
            <person name="Fitzgerald M."/>
            <person name="Haas B."/>
            <person name="Abouelleil A."/>
            <person name="Alvarado L."/>
            <person name="Arachchi H.M."/>
            <person name="Berlin A."/>
            <person name="Brown A."/>
            <person name="Chapman S.B."/>
            <person name="Chen Z."/>
            <person name="Dunbar C."/>
            <person name="Freedman E."/>
            <person name="Gearin G."/>
            <person name="Gellesch M."/>
            <person name="Goldberg J."/>
            <person name="Griggs A."/>
            <person name="Gujja S."/>
            <person name="Heiman D."/>
            <person name="Howarth C."/>
            <person name="Larson L."/>
            <person name="Lui A."/>
            <person name="MacDonald P.J.P."/>
            <person name="Mehta T."/>
            <person name="Montmayeur A."/>
            <person name="Murphy C."/>
            <person name="Neiman D."/>
            <person name="Pearson M."/>
            <person name="Priest M."/>
            <person name="Roberts A."/>
            <person name="Saif S."/>
            <person name="Shea T."/>
            <person name="Shenoy N."/>
            <person name="Sisk P."/>
            <person name="Stolte C."/>
            <person name="Sykes S."/>
            <person name="Wortman J."/>
            <person name="Nusbaum C."/>
            <person name="Birren B."/>
        </authorList>
    </citation>
    <scope>NUCLEOTIDE SEQUENCE [LARGE SCALE GENOMIC DNA]</scope>
    <source>
        <strain evidence="3 4">F0390</strain>
    </source>
</reference>
<comment type="caution">
    <text evidence="3">The sequence shown here is derived from an EMBL/GenBank/DDBJ whole genome shotgun (WGS) entry which is preliminary data.</text>
</comment>
<dbReference type="OrthoDB" id="1028473at2"/>
<sequence>MNNKNVFLEEEIPYKKLEKIGIDRKSILQMPKELIEPLLGGRQTPLIQAAFKTTEGKIMQIPLKLQLVRDKEGNASIMVFPARKEVNNDIKLSPYELERLQKGEILKKEVNNDGTRRVKFIQLDRETNNLLLRNISSVRLQDKLKDIEKIKDIELGAQQKQAIVEGKAVELNVGNQKVTVGVDLKEPQGFKIVKGDMREWEIQQMIRYDLEHEGFMGYVKTDQNRWEYQQVVDKLQHKGETNLSQKQENKQSSGIKM</sequence>
<feature type="region of interest" description="Disordered" evidence="1">
    <location>
        <begin position="238"/>
        <end position="257"/>
    </location>
</feature>
<keyword evidence="4" id="KW-1185">Reference proteome</keyword>
<dbReference type="Pfam" id="PF13351">
    <property type="entry name" value="DUF4099"/>
    <property type="match status" value="1"/>
</dbReference>
<dbReference type="eggNOG" id="ENOG50320XV">
    <property type="taxonomic scope" value="Bacteria"/>
</dbReference>
<gene>
    <name evidence="3" type="ORF">HMPREF9431_00784</name>
</gene>
<name>G1WAD9_9BACT</name>
<evidence type="ECO:0000313" key="3">
    <source>
        <dbReference type="EMBL" id="EGV33548.1"/>
    </source>
</evidence>
<dbReference type="PATRIC" id="fig|702438.4.peg.802"/>
<organism evidence="3 4">
    <name type="scientific">Segatella oulorum F0390</name>
    <dbReference type="NCBI Taxonomy" id="702438"/>
    <lineage>
        <taxon>Bacteria</taxon>
        <taxon>Pseudomonadati</taxon>
        <taxon>Bacteroidota</taxon>
        <taxon>Bacteroidia</taxon>
        <taxon>Bacteroidales</taxon>
        <taxon>Prevotellaceae</taxon>
        <taxon>Segatella</taxon>
    </lineage>
</organism>
<evidence type="ECO:0000256" key="1">
    <source>
        <dbReference type="SAM" id="MobiDB-lite"/>
    </source>
</evidence>
<accession>G1WAD9</accession>
<dbReference type="InterPro" id="IPR025343">
    <property type="entry name" value="DUF4099"/>
</dbReference>
<evidence type="ECO:0000313" key="4">
    <source>
        <dbReference type="Proteomes" id="UP000005141"/>
    </source>
</evidence>
<dbReference type="EMBL" id="ADGI01000025">
    <property type="protein sequence ID" value="EGV33548.1"/>
    <property type="molecule type" value="Genomic_DNA"/>
</dbReference>
<feature type="domain" description="DUF4099" evidence="2">
    <location>
        <begin position="9"/>
        <end position="89"/>
    </location>
</feature>
<proteinExistence type="predicted"/>